<name>A0A4R7ST09_9BACT</name>
<evidence type="ECO:0000313" key="4">
    <source>
        <dbReference type="EMBL" id="TDU81387.1"/>
    </source>
</evidence>
<organism evidence="4 5">
    <name type="scientific">Prosthecobacter fusiformis</name>
    <dbReference type="NCBI Taxonomy" id="48464"/>
    <lineage>
        <taxon>Bacteria</taxon>
        <taxon>Pseudomonadati</taxon>
        <taxon>Verrucomicrobiota</taxon>
        <taxon>Verrucomicrobiia</taxon>
        <taxon>Verrucomicrobiales</taxon>
        <taxon>Verrucomicrobiaceae</taxon>
        <taxon>Prosthecobacter</taxon>
    </lineage>
</organism>
<sequence>MLVIDGFGLYLMTMANIIVIDDHPPVLKLMASVCRAQGHDVMAYDNAIAGLEAIRELAPAVALVDRRLGEVDGLDLVRQARELSPGTRCVMVTGCTETQDIVLAMRKGAYNYVTKPFEAEHIITAVNEALIEPQDSPPTKQKLVIVYPKYAA</sequence>
<dbReference type="Proteomes" id="UP000295662">
    <property type="component" value="Unassembled WGS sequence"/>
</dbReference>
<accession>A0A4R7ST09</accession>
<evidence type="ECO:0000256" key="2">
    <source>
        <dbReference type="PROSITE-ProRule" id="PRU00169"/>
    </source>
</evidence>
<dbReference type="EMBL" id="SOCA01000001">
    <property type="protein sequence ID" value="TDU81387.1"/>
    <property type="molecule type" value="Genomic_DNA"/>
</dbReference>
<dbReference type="InterPro" id="IPR011006">
    <property type="entry name" value="CheY-like_superfamily"/>
</dbReference>
<feature type="modified residue" description="4-aspartylphosphate" evidence="2">
    <location>
        <position position="65"/>
    </location>
</feature>
<reference evidence="4 5" key="1">
    <citation type="submission" date="2019-03" db="EMBL/GenBank/DDBJ databases">
        <title>Genomic Encyclopedia of Archaeal and Bacterial Type Strains, Phase II (KMG-II): from individual species to whole genera.</title>
        <authorList>
            <person name="Goeker M."/>
        </authorList>
    </citation>
    <scope>NUCLEOTIDE SEQUENCE [LARGE SCALE GENOMIC DNA]</scope>
    <source>
        <strain evidence="4 5">ATCC 25309</strain>
    </source>
</reference>
<gene>
    <name evidence="4" type="ORF">EI77_00695</name>
</gene>
<dbReference type="Gene3D" id="3.40.50.2300">
    <property type="match status" value="1"/>
</dbReference>
<dbReference type="InterPro" id="IPR050595">
    <property type="entry name" value="Bact_response_regulator"/>
</dbReference>
<feature type="domain" description="Response regulatory" evidence="3">
    <location>
        <begin position="16"/>
        <end position="130"/>
    </location>
</feature>
<evidence type="ECO:0000313" key="5">
    <source>
        <dbReference type="Proteomes" id="UP000295662"/>
    </source>
</evidence>
<dbReference type="PROSITE" id="PS50110">
    <property type="entry name" value="RESPONSE_REGULATORY"/>
    <property type="match status" value="1"/>
</dbReference>
<dbReference type="Pfam" id="PF00072">
    <property type="entry name" value="Response_reg"/>
    <property type="match status" value="1"/>
</dbReference>
<dbReference type="PANTHER" id="PTHR44591">
    <property type="entry name" value="STRESS RESPONSE REGULATOR PROTEIN 1"/>
    <property type="match status" value="1"/>
</dbReference>
<dbReference type="SMART" id="SM00448">
    <property type="entry name" value="REC"/>
    <property type="match status" value="1"/>
</dbReference>
<evidence type="ECO:0000256" key="1">
    <source>
        <dbReference type="ARBA" id="ARBA00022553"/>
    </source>
</evidence>
<dbReference type="AlphaFoldDB" id="A0A4R7ST09"/>
<keyword evidence="5" id="KW-1185">Reference proteome</keyword>
<dbReference type="PANTHER" id="PTHR44591:SF3">
    <property type="entry name" value="RESPONSE REGULATORY DOMAIN-CONTAINING PROTEIN"/>
    <property type="match status" value="1"/>
</dbReference>
<comment type="caution">
    <text evidence="4">The sequence shown here is derived from an EMBL/GenBank/DDBJ whole genome shotgun (WGS) entry which is preliminary data.</text>
</comment>
<protein>
    <submittedName>
        <fullName evidence="4">Two-component system response regulator AtoC</fullName>
    </submittedName>
</protein>
<dbReference type="SUPFAM" id="SSF52172">
    <property type="entry name" value="CheY-like"/>
    <property type="match status" value="1"/>
</dbReference>
<dbReference type="GO" id="GO:0000160">
    <property type="term" value="P:phosphorelay signal transduction system"/>
    <property type="evidence" value="ECO:0007669"/>
    <property type="project" value="InterPro"/>
</dbReference>
<evidence type="ECO:0000259" key="3">
    <source>
        <dbReference type="PROSITE" id="PS50110"/>
    </source>
</evidence>
<dbReference type="OrthoDB" id="9802354at2"/>
<proteinExistence type="predicted"/>
<dbReference type="InterPro" id="IPR001789">
    <property type="entry name" value="Sig_transdc_resp-reg_receiver"/>
</dbReference>
<dbReference type="CDD" id="cd00156">
    <property type="entry name" value="REC"/>
    <property type="match status" value="1"/>
</dbReference>
<keyword evidence="1 2" id="KW-0597">Phosphoprotein</keyword>